<name>A0A854QP93_CRYNE</name>
<gene>
    <name evidence="2" type="ORF">C361_01697</name>
</gene>
<feature type="compositionally biased region" description="Polar residues" evidence="1">
    <location>
        <begin position="849"/>
        <end position="858"/>
    </location>
</feature>
<organism evidence="2 3">
    <name type="scientific">Cryptococcus neoformans Tu259-1</name>
    <dbReference type="NCBI Taxonomy" id="1230072"/>
    <lineage>
        <taxon>Eukaryota</taxon>
        <taxon>Fungi</taxon>
        <taxon>Dikarya</taxon>
        <taxon>Basidiomycota</taxon>
        <taxon>Agaricomycotina</taxon>
        <taxon>Tremellomycetes</taxon>
        <taxon>Tremellales</taxon>
        <taxon>Cryptococcaceae</taxon>
        <taxon>Cryptococcus</taxon>
        <taxon>Cryptococcus neoformans species complex</taxon>
    </lineage>
</organism>
<feature type="compositionally biased region" description="Polar residues" evidence="1">
    <location>
        <begin position="732"/>
        <end position="743"/>
    </location>
</feature>
<comment type="caution">
    <text evidence="2">The sequence shown here is derived from an EMBL/GenBank/DDBJ whole genome shotgun (WGS) entry which is preliminary data.</text>
</comment>
<dbReference type="EMBL" id="AMKT01000027">
    <property type="protein sequence ID" value="OXG25737.1"/>
    <property type="molecule type" value="Genomic_DNA"/>
</dbReference>
<feature type="compositionally biased region" description="Polar residues" evidence="1">
    <location>
        <begin position="42"/>
        <end position="53"/>
    </location>
</feature>
<evidence type="ECO:0000256" key="1">
    <source>
        <dbReference type="SAM" id="MobiDB-lite"/>
    </source>
</evidence>
<dbReference type="OrthoDB" id="2564766at2759"/>
<dbReference type="Proteomes" id="UP000199727">
    <property type="component" value="Unassembled WGS sequence"/>
</dbReference>
<feature type="region of interest" description="Disordered" evidence="1">
    <location>
        <begin position="844"/>
        <end position="864"/>
    </location>
</feature>
<feature type="compositionally biased region" description="Polar residues" evidence="1">
    <location>
        <begin position="75"/>
        <end position="99"/>
    </location>
</feature>
<accession>A0A854QP93</accession>
<feature type="compositionally biased region" description="Polar residues" evidence="1">
    <location>
        <begin position="626"/>
        <end position="636"/>
    </location>
</feature>
<feature type="compositionally biased region" description="Basic and acidic residues" evidence="1">
    <location>
        <begin position="164"/>
        <end position="202"/>
    </location>
</feature>
<proteinExistence type="predicted"/>
<reference evidence="2 3" key="1">
    <citation type="submission" date="2017-06" db="EMBL/GenBank/DDBJ databases">
        <title>Global population genomics of the pathogenic fungus Cryptococcus neoformans var. grubii.</title>
        <authorList>
            <person name="Cuomo C."/>
            <person name="Litvintseva A."/>
            <person name="Chen Y."/>
            <person name="Young S."/>
            <person name="Zeng Q."/>
            <person name="Chapman S."/>
            <person name="Gujja S."/>
            <person name="Saif S."/>
            <person name="Birren B."/>
        </authorList>
    </citation>
    <scope>NUCLEOTIDE SEQUENCE [LARGE SCALE GENOMIC DNA]</scope>
    <source>
        <strain evidence="2 3">Tu259-1</strain>
    </source>
</reference>
<dbReference type="AlphaFoldDB" id="A0A854QP93"/>
<feature type="region of interest" description="Disordered" evidence="1">
    <location>
        <begin position="603"/>
        <end position="636"/>
    </location>
</feature>
<feature type="compositionally biased region" description="Polar residues" evidence="1">
    <location>
        <begin position="603"/>
        <end position="614"/>
    </location>
</feature>
<feature type="compositionally biased region" description="Polar residues" evidence="1">
    <location>
        <begin position="335"/>
        <end position="348"/>
    </location>
</feature>
<feature type="region of interest" description="Disordered" evidence="1">
    <location>
        <begin position="73"/>
        <end position="217"/>
    </location>
</feature>
<evidence type="ECO:0000313" key="3">
    <source>
        <dbReference type="Proteomes" id="UP000199727"/>
    </source>
</evidence>
<feature type="region of interest" description="Disordered" evidence="1">
    <location>
        <begin position="326"/>
        <end position="378"/>
    </location>
</feature>
<feature type="region of interest" description="Disordered" evidence="1">
    <location>
        <begin position="732"/>
        <end position="790"/>
    </location>
</feature>
<protein>
    <submittedName>
        <fullName evidence="2">Uncharacterized protein</fullName>
    </submittedName>
</protein>
<evidence type="ECO:0000313" key="2">
    <source>
        <dbReference type="EMBL" id="OXG25737.1"/>
    </source>
</evidence>
<sequence length="864" mass="93396">MIYRSHLSLAKGRSLSNCIVAVAMFPIEYYPPPPNMRDPEQRMSQQDRPSTTYMSSQLTAHVYAQSQPFMHLPQRQATHPSSPGESSRLPSFQVTQPTPTKGRKFRHSNTNASTPGENLFIPSPTWQIGLLSSPDDGGNGTLEANIEPSSILAPIASGSRSRPRSPESKARKDSLSELERQAEIRQAEIMAEKQARMREKGRERQRRKRERDKKAREAAAAAMNCTKGTPTHLSSNASNNLNINMPSPESSGYSPLATASYFSISPTHPLALSVGSASVSGESSPNTLFSPAISTPGTGYSIDGMTVSGLNPGLELTGNANRRSRIARASSGSIPTNSTTLKVSSTTGLPAPQGDKAASPSPPYKRRKSEPKPMLFRQPADNIFGAGLNFVEQLKERPKPHRTQSDGFMLVGEANKTASSRSPTPPPVPTLPDEYRQRSTAVPAHDLQLSPASVEASYFASTMILSMCRSELPDVKRSKERLGLGDAEIESMKEGLATFYDKWALEREMSKISLDNPESGNIGPESSVENRSVGSTIYSPSRVPASFLTPASGNATQHDIQAPATLPLSLPAQLKSPLATQSHGRQRSLSALSVITRPNTVRWQPETPTTQSAKSLLASKDDAGSPVTSTIHTPSTGHGAFPVLDNLMSLKSQHYRPATDPTGSKSYTIFNRAQVNEMSSGEVWDQIISETRSTDLPDSPLLSTGQSEHISVGMSHATSVTHPRCNVVAESNISGADNNSSSQLERHRSFPGHYRTPSGPRSSGLKSAQGIPFTPPTPLDARGQGQENYSADESLADPLFYSGVFGGPPLQVLDQRQIGQPQTQTHSQDLLQQPQTLFDYLPVSDFSLPHQSTSRTQTPQPPFP</sequence>
<feature type="region of interest" description="Disordered" evidence="1">
    <location>
        <begin position="31"/>
        <end position="53"/>
    </location>
</feature>